<gene>
    <name evidence="14" type="ORF">B0I27_103225</name>
</gene>
<keyword evidence="4" id="KW-0575">Peroxidase</keyword>
<evidence type="ECO:0000256" key="7">
    <source>
        <dbReference type="ARBA" id="ARBA00023002"/>
    </source>
</evidence>
<accession>A0A2T0U763</accession>
<evidence type="ECO:0000313" key="14">
    <source>
        <dbReference type="EMBL" id="PRY53755.1"/>
    </source>
</evidence>
<dbReference type="SMART" id="SM01060">
    <property type="entry name" value="Catalase"/>
    <property type="match status" value="1"/>
</dbReference>
<evidence type="ECO:0000256" key="11">
    <source>
        <dbReference type="PIRSR" id="PIRSR038928-1"/>
    </source>
</evidence>
<dbReference type="PANTHER" id="PTHR11465">
    <property type="entry name" value="CATALASE"/>
    <property type="match status" value="1"/>
</dbReference>
<dbReference type="EMBL" id="PVTH01000003">
    <property type="protein sequence ID" value="PRY53755.1"/>
    <property type="molecule type" value="Genomic_DNA"/>
</dbReference>
<evidence type="ECO:0000256" key="3">
    <source>
        <dbReference type="ARBA" id="ARBA00012314"/>
    </source>
</evidence>
<evidence type="ECO:0000256" key="10">
    <source>
        <dbReference type="ARBA" id="ARBA00049254"/>
    </source>
</evidence>
<dbReference type="RefSeq" id="WP_106292348.1">
    <property type="nucleotide sequence ID" value="NZ_PVTH01000003.1"/>
</dbReference>
<feature type="domain" description="Catalase core" evidence="13">
    <location>
        <begin position="8"/>
        <end position="392"/>
    </location>
</feature>
<evidence type="ECO:0000256" key="5">
    <source>
        <dbReference type="ARBA" id="ARBA00022617"/>
    </source>
</evidence>
<dbReference type="InterPro" id="IPR011614">
    <property type="entry name" value="Catalase_core"/>
</dbReference>
<sequence>MANKQKLTTASGIPYYENENSMTAGPRGPVLLQDFILHEKMAHFNRERIPERVVHAKGSGAYGTFTVTHDITQYTRAKIFNQIGKQTRVFLRFSTVGGEKGSADTERDPRGFALKFYTEDGNWDLVGNNTPVFFVKDAKKFSDFIHTQKRDPYTNCKSATMMWDFWSLNPESLHQVTILMSDRGTPYSYRHMHGFGSHTFSMINKDGERNWVKFHFKTLQGIKNFTDAEAAALRGTDPDWAQRDLVQSIDKGEFPKWALKIQIMSEKQAAEFRWNPFDLTKTWPQGDFPLIDVGVLELNENPDNYFAHVEQAAFAPAHVVDGIGFSPDKMLQGRILSYTDAQRYRLGTNYEHIPVNRCPYMVSNYQRDGAMRMDGNGGSSPNYFPNSFDNIEADPAYKEPGLPIEATNADWYDRNAEGENDHYTQPGDLYRLLSATDKANLISNIVGSMSGIDGPKREEIINRQLCHWFRADISLGIGVAKGLKIDLDSVMKHMPA</sequence>
<evidence type="ECO:0000256" key="1">
    <source>
        <dbReference type="ARBA" id="ARBA00001971"/>
    </source>
</evidence>
<dbReference type="PROSITE" id="PS51402">
    <property type="entry name" value="CATALASE_3"/>
    <property type="match status" value="1"/>
</dbReference>
<keyword evidence="7" id="KW-0560">Oxidoreductase</keyword>
<comment type="similarity">
    <text evidence="2">Belongs to the catalase family.</text>
</comment>
<evidence type="ECO:0000256" key="8">
    <source>
        <dbReference type="ARBA" id="ARBA00023004"/>
    </source>
</evidence>
<dbReference type="Gene3D" id="2.40.180.10">
    <property type="entry name" value="Catalase core domain"/>
    <property type="match status" value="1"/>
</dbReference>
<keyword evidence="15" id="KW-1185">Reference proteome</keyword>
<dbReference type="InterPro" id="IPR020835">
    <property type="entry name" value="Catalase_sf"/>
</dbReference>
<dbReference type="GO" id="GO:0005737">
    <property type="term" value="C:cytoplasm"/>
    <property type="evidence" value="ECO:0007669"/>
    <property type="project" value="TreeGrafter"/>
</dbReference>
<reference evidence="14 15" key="1">
    <citation type="submission" date="2018-03" db="EMBL/GenBank/DDBJ databases">
        <title>Genomic Encyclopedia of Type Strains, Phase III (KMG-III): the genomes of soil and plant-associated and newly described type strains.</title>
        <authorList>
            <person name="Whitman W."/>
        </authorList>
    </citation>
    <scope>NUCLEOTIDE SEQUENCE [LARGE SCALE GENOMIC DNA]</scope>
    <source>
        <strain evidence="14 15">CGMCC 1.9313</strain>
    </source>
</reference>
<dbReference type="Pfam" id="PF00199">
    <property type="entry name" value="Catalase"/>
    <property type="match status" value="1"/>
</dbReference>
<dbReference type="GO" id="GO:0042542">
    <property type="term" value="P:response to hydrogen peroxide"/>
    <property type="evidence" value="ECO:0007669"/>
    <property type="project" value="TreeGrafter"/>
</dbReference>
<protein>
    <recommendedName>
        <fullName evidence="3">catalase</fullName>
        <ecNumber evidence="3">1.11.1.6</ecNumber>
    </recommendedName>
</protein>
<name>A0A2T0U763_9SPHI</name>
<dbReference type="GO" id="GO:0042744">
    <property type="term" value="P:hydrogen peroxide catabolic process"/>
    <property type="evidence" value="ECO:0007669"/>
    <property type="project" value="UniProtKB-KW"/>
</dbReference>
<dbReference type="CDD" id="cd08156">
    <property type="entry name" value="catalase_clade_3"/>
    <property type="match status" value="1"/>
</dbReference>
<proteinExistence type="inferred from homology"/>
<dbReference type="EC" id="1.11.1.6" evidence="3"/>
<keyword evidence="5 12" id="KW-0349">Heme</keyword>
<dbReference type="InterPro" id="IPR040333">
    <property type="entry name" value="Catalase_3"/>
</dbReference>
<organism evidence="14 15">
    <name type="scientific">Arcticibacter pallidicorallinus</name>
    <dbReference type="NCBI Taxonomy" id="1259464"/>
    <lineage>
        <taxon>Bacteria</taxon>
        <taxon>Pseudomonadati</taxon>
        <taxon>Bacteroidota</taxon>
        <taxon>Sphingobacteriia</taxon>
        <taxon>Sphingobacteriales</taxon>
        <taxon>Sphingobacteriaceae</taxon>
        <taxon>Arcticibacter</taxon>
    </lineage>
</organism>
<keyword evidence="6 12" id="KW-0479">Metal-binding</keyword>
<dbReference type="PIRSF" id="PIRSF038928">
    <property type="entry name" value="Catalase_clade1-3"/>
    <property type="match status" value="1"/>
</dbReference>
<dbReference type="InterPro" id="IPR024711">
    <property type="entry name" value="Catalase_clade1/3"/>
</dbReference>
<feature type="binding site" description="axial binding residue" evidence="12">
    <location>
        <position position="338"/>
    </location>
    <ligand>
        <name>heme</name>
        <dbReference type="ChEBI" id="CHEBI:30413"/>
    </ligand>
    <ligandPart>
        <name>Fe</name>
        <dbReference type="ChEBI" id="CHEBI:18248"/>
    </ligandPart>
</feature>
<dbReference type="PRINTS" id="PR00067">
    <property type="entry name" value="CATALASE"/>
</dbReference>
<dbReference type="InterPro" id="IPR010582">
    <property type="entry name" value="Catalase_immune_responsive"/>
</dbReference>
<dbReference type="InterPro" id="IPR018028">
    <property type="entry name" value="Catalase"/>
</dbReference>
<dbReference type="AlphaFoldDB" id="A0A2T0U763"/>
<dbReference type="Pfam" id="PF06628">
    <property type="entry name" value="Catalase-rel"/>
    <property type="match status" value="1"/>
</dbReference>
<evidence type="ECO:0000313" key="15">
    <source>
        <dbReference type="Proteomes" id="UP000238034"/>
    </source>
</evidence>
<dbReference type="GO" id="GO:0020037">
    <property type="term" value="F:heme binding"/>
    <property type="evidence" value="ECO:0007669"/>
    <property type="project" value="InterPro"/>
</dbReference>
<evidence type="ECO:0000256" key="4">
    <source>
        <dbReference type="ARBA" id="ARBA00022559"/>
    </source>
</evidence>
<comment type="caution">
    <text evidence="14">The sequence shown here is derived from an EMBL/GenBank/DDBJ whole genome shotgun (WGS) entry which is preliminary data.</text>
</comment>
<comment type="catalytic activity">
    <reaction evidence="10">
        <text>2 H2O2 = O2 + 2 H2O</text>
        <dbReference type="Rhea" id="RHEA:20309"/>
        <dbReference type="ChEBI" id="CHEBI:15377"/>
        <dbReference type="ChEBI" id="CHEBI:15379"/>
        <dbReference type="ChEBI" id="CHEBI:16240"/>
        <dbReference type="EC" id="1.11.1.6"/>
    </reaction>
</comment>
<keyword evidence="8 12" id="KW-0408">Iron</keyword>
<feature type="active site" evidence="11">
    <location>
        <position position="55"/>
    </location>
</feature>
<keyword evidence="9" id="KW-0376">Hydrogen peroxide</keyword>
<dbReference type="Proteomes" id="UP000238034">
    <property type="component" value="Unassembled WGS sequence"/>
</dbReference>
<dbReference type="PANTHER" id="PTHR11465:SF9">
    <property type="entry name" value="CATALASE"/>
    <property type="match status" value="1"/>
</dbReference>
<dbReference type="GO" id="GO:0004096">
    <property type="term" value="F:catalase activity"/>
    <property type="evidence" value="ECO:0007669"/>
    <property type="project" value="UniProtKB-EC"/>
</dbReference>
<evidence type="ECO:0000256" key="6">
    <source>
        <dbReference type="ARBA" id="ARBA00022723"/>
    </source>
</evidence>
<feature type="active site" evidence="11">
    <location>
        <position position="128"/>
    </location>
</feature>
<dbReference type="InterPro" id="IPR024708">
    <property type="entry name" value="Catalase_AS"/>
</dbReference>
<evidence type="ECO:0000256" key="2">
    <source>
        <dbReference type="ARBA" id="ARBA00005329"/>
    </source>
</evidence>
<evidence type="ECO:0000256" key="12">
    <source>
        <dbReference type="PIRSR" id="PIRSR038928-2"/>
    </source>
</evidence>
<dbReference type="SUPFAM" id="SSF56634">
    <property type="entry name" value="Heme-dependent catalase-like"/>
    <property type="match status" value="1"/>
</dbReference>
<comment type="cofactor">
    <cofactor evidence="1 12">
        <name>heme</name>
        <dbReference type="ChEBI" id="CHEBI:30413"/>
    </cofactor>
</comment>
<dbReference type="PROSITE" id="PS00438">
    <property type="entry name" value="CATALASE_2"/>
    <property type="match status" value="1"/>
</dbReference>
<dbReference type="GO" id="GO:0046872">
    <property type="term" value="F:metal ion binding"/>
    <property type="evidence" value="ECO:0007669"/>
    <property type="project" value="UniProtKB-KW"/>
</dbReference>
<dbReference type="FunFam" id="2.40.180.10:FF:000001">
    <property type="entry name" value="Catalase"/>
    <property type="match status" value="1"/>
</dbReference>
<evidence type="ECO:0000256" key="9">
    <source>
        <dbReference type="ARBA" id="ARBA00023324"/>
    </source>
</evidence>
<evidence type="ECO:0000259" key="13">
    <source>
        <dbReference type="SMART" id="SM01060"/>
    </source>
</evidence>
<dbReference type="OrthoDB" id="9760293at2"/>